<feature type="compositionally biased region" description="Basic and acidic residues" evidence="1">
    <location>
        <begin position="999"/>
        <end position="1024"/>
    </location>
</feature>
<feature type="region of interest" description="Disordered" evidence="1">
    <location>
        <begin position="459"/>
        <end position="582"/>
    </location>
</feature>
<protein>
    <submittedName>
        <fullName evidence="2">Uncharacterized protein</fullName>
    </submittedName>
</protein>
<feature type="compositionally biased region" description="Polar residues" evidence="1">
    <location>
        <begin position="1086"/>
        <end position="1099"/>
    </location>
</feature>
<feature type="region of interest" description="Disordered" evidence="1">
    <location>
        <begin position="1370"/>
        <end position="1397"/>
    </location>
</feature>
<reference evidence="2 3" key="1">
    <citation type="submission" date="2018-04" db="EMBL/GenBank/DDBJ databases">
        <title>The genome of golden apple snail Pomacea canaliculata provides insight into stress tolerance and invasive adaptation.</title>
        <authorList>
            <person name="Liu C."/>
            <person name="Liu B."/>
            <person name="Ren Y."/>
            <person name="Zhang Y."/>
            <person name="Wang H."/>
            <person name="Li S."/>
            <person name="Jiang F."/>
            <person name="Yin L."/>
            <person name="Zhang G."/>
            <person name="Qian W."/>
            <person name="Fan W."/>
        </authorList>
    </citation>
    <scope>NUCLEOTIDE SEQUENCE [LARGE SCALE GENOMIC DNA]</scope>
    <source>
        <strain evidence="2">SZHN2017</strain>
        <tissue evidence="2">Muscle</tissue>
    </source>
</reference>
<feature type="compositionally biased region" description="Basic and acidic residues" evidence="1">
    <location>
        <begin position="518"/>
        <end position="527"/>
    </location>
</feature>
<feature type="compositionally biased region" description="Polar residues" evidence="1">
    <location>
        <begin position="56"/>
        <end position="67"/>
    </location>
</feature>
<feature type="compositionally biased region" description="Polar residues" evidence="1">
    <location>
        <begin position="231"/>
        <end position="241"/>
    </location>
</feature>
<feature type="region of interest" description="Disordered" evidence="1">
    <location>
        <begin position="1"/>
        <end position="67"/>
    </location>
</feature>
<feature type="compositionally biased region" description="Basic and acidic residues" evidence="1">
    <location>
        <begin position="489"/>
        <end position="505"/>
    </location>
</feature>
<feature type="region of interest" description="Disordered" evidence="1">
    <location>
        <begin position="1071"/>
        <end position="1135"/>
    </location>
</feature>
<keyword evidence="3" id="KW-1185">Reference proteome</keyword>
<feature type="compositionally biased region" description="Basic and acidic residues" evidence="1">
    <location>
        <begin position="400"/>
        <end position="419"/>
    </location>
</feature>
<feature type="compositionally biased region" description="Basic and acidic residues" evidence="1">
    <location>
        <begin position="957"/>
        <end position="967"/>
    </location>
</feature>
<dbReference type="EMBL" id="PZQS01000014">
    <property type="protein sequence ID" value="PVD18508.1"/>
    <property type="molecule type" value="Genomic_DNA"/>
</dbReference>
<proteinExistence type="predicted"/>
<dbReference type="Proteomes" id="UP000245119">
    <property type="component" value="Linkage Group LG14"/>
</dbReference>
<feature type="compositionally biased region" description="Basic and acidic residues" evidence="1">
    <location>
        <begin position="372"/>
        <end position="383"/>
    </location>
</feature>
<feature type="region of interest" description="Disordered" evidence="1">
    <location>
        <begin position="372"/>
        <end position="439"/>
    </location>
</feature>
<feature type="region of interest" description="Disordered" evidence="1">
    <location>
        <begin position="756"/>
        <end position="971"/>
    </location>
</feature>
<feature type="compositionally biased region" description="Polar residues" evidence="1">
    <location>
        <begin position="1"/>
        <end position="11"/>
    </location>
</feature>
<feature type="compositionally biased region" description="Polar residues" evidence="1">
    <location>
        <begin position="1026"/>
        <end position="1036"/>
    </location>
</feature>
<comment type="caution">
    <text evidence="2">The sequence shown here is derived from an EMBL/GenBank/DDBJ whole genome shotgun (WGS) entry which is preliminary data.</text>
</comment>
<feature type="compositionally biased region" description="Basic and acidic residues" evidence="1">
    <location>
        <begin position="568"/>
        <end position="582"/>
    </location>
</feature>
<evidence type="ECO:0000313" key="3">
    <source>
        <dbReference type="Proteomes" id="UP000245119"/>
    </source>
</evidence>
<feature type="compositionally biased region" description="Basic and acidic residues" evidence="1">
    <location>
        <begin position="17"/>
        <end position="38"/>
    </location>
</feature>
<feature type="compositionally biased region" description="Acidic residues" evidence="1">
    <location>
        <begin position="384"/>
        <end position="399"/>
    </location>
</feature>
<feature type="region of interest" description="Disordered" evidence="1">
    <location>
        <begin position="221"/>
        <end position="289"/>
    </location>
</feature>
<feature type="compositionally biased region" description="Basic and acidic residues" evidence="1">
    <location>
        <begin position="820"/>
        <end position="842"/>
    </location>
</feature>
<feature type="region of interest" description="Disordered" evidence="1">
    <location>
        <begin position="173"/>
        <end position="192"/>
    </location>
</feature>
<evidence type="ECO:0000313" key="2">
    <source>
        <dbReference type="EMBL" id="PVD18508.1"/>
    </source>
</evidence>
<feature type="compositionally biased region" description="Acidic residues" evidence="1">
    <location>
        <begin position="261"/>
        <end position="273"/>
    </location>
</feature>
<feature type="compositionally biased region" description="Basic and acidic residues" evidence="1">
    <location>
        <begin position="871"/>
        <end position="888"/>
    </location>
</feature>
<name>A0A2T7NBG4_POMCA</name>
<feature type="compositionally biased region" description="Basic and acidic residues" evidence="1">
    <location>
        <begin position="274"/>
        <end position="284"/>
    </location>
</feature>
<feature type="region of interest" description="Disordered" evidence="1">
    <location>
        <begin position="984"/>
        <end position="1036"/>
    </location>
</feature>
<feature type="compositionally biased region" description="Basic and acidic residues" evidence="1">
    <location>
        <begin position="786"/>
        <end position="813"/>
    </location>
</feature>
<accession>A0A2T7NBG4</accession>
<feature type="compositionally biased region" description="Polar residues" evidence="1">
    <location>
        <begin position="925"/>
        <end position="935"/>
    </location>
</feature>
<evidence type="ECO:0000256" key="1">
    <source>
        <dbReference type="SAM" id="MobiDB-lite"/>
    </source>
</evidence>
<feature type="compositionally biased region" description="Basic and acidic residues" evidence="1">
    <location>
        <begin position="173"/>
        <end position="189"/>
    </location>
</feature>
<sequence length="1397" mass="158773">MPRRSTSSGIKMTSDGIMKEVEAGVPSREDVNKSDSDGTRAVLGEDLQRGVAPPFGSQSQDKVKSTDVSTQVVMEDMLDIDMHLKKRTRWITDDHSGSPRVAGPNGNVTEGAEEEMRQNFMYLEILDMLDRIRWINSAMETIKTPEVQLKNQSDSVIEISSVTASVRDPAKMMMRPEEEVEEKKTDESHQSSVENLMKEKDGLEDRIAPCSIETTEEIYQEDTRQEVEETACSSPSCVTSKSKGEFQDEIEEQAEGKLEFETEEASDWQDNDEEVGKNKSKEVEFDTDENLQKLFGDELEMMESDQEGKNKQHEFKVFNEEKNEAEPWEDVKDDVQEKIEDTGEGEIHSEEDGKFESETADKMMDEIIKDFEIKDTEEGRAEAENDIETESEIQDEVKEDLENKAKDETRPEEEMKIKSEDEEIEDLENKDAEEARTEVEDEIEIWTKIHVKLRLKDLEIKGEDETRIEEETEIKSEVEGIEDEVIQDLETKDAEEGRAEVKDEIETGSNIQEEDAEEGRAEVKDEEGTAAAEDEIETESDIQGKENQENKSDDERNVAAEGEITSEVEDKFQDDVKEKCETETEAKDVFVYEGEPQKVKDDIEMKFDEENEVDEEIEVKSEIEDKIQNEVNEMLEYIHEVGKKVVSNLTVVVEDSGEFEIDDDARQVANGASEIKLGISGHSVQGGEFEENKEEKKCKVQDDVEVEGEVRSEVEEEVDVEVKMKNQEEDSIPVECDADSKVSLKSEIEKEIELIDKEKCEDESEAEAEIKGKGEEESEDIPGYKGEVDRESKIDDEAEVYIKSEEDKFKGESEYETEDEGRVKHMIEGKGEGEDEGNKELDQVALSNEKYAEQYIEMPWSETGTESPSDIEEKDKEMEGDTKGEKESSASSTQRQESKDSNVLKGVSLEVLDETSTGKGDGIDTQPSGSWSNSPREILPHEREDVDTDVPKGFPRRVSETPSDQRGDQYTVVSQSFQDETLTRIRSDTSIEESQTFPRKSETTLDQRESIVEASRHRKEHEGAEASQQSPRQSVGETCILDTEEHVCGRIEMSNSLSSFRRQIESQVLKELTSSLEEPTSEPEHSTVQTSSTIPSSCDQIDPSEYNREQQYGVKLPSVHGGKGKKTMPKARPSAARTLLDDTSHLYIDEIRELVRNLGYSHQFILALTGSRLHRNEPKNTLRVTHLYKSPSPRKREDPIYPKVAVNPWKRTLLQLKRNQLPLESQYPHEPASAYIRRKTPPKIVSRGLLPPLRQGQYLIQQCVDNCKCRNSKDECSHLANQCSNWNPEHLEISCDDLVQNILMYQDAINSVVDLLWYVLVVVSDKTRNCSLAMSVLGSPDVSLSHVVQIPEVRRLQDNFLFLYNSASSENTANPQKNRKTKSQRRTISPKLPPFKN</sequence>
<gene>
    <name evidence="2" type="ORF">C0Q70_21057</name>
</gene>
<feature type="compositionally biased region" description="Basic and acidic residues" evidence="1">
    <location>
        <begin position="542"/>
        <end position="558"/>
    </location>
</feature>
<feature type="compositionally biased region" description="Basic and acidic residues" evidence="1">
    <location>
        <begin position="427"/>
        <end position="438"/>
    </location>
</feature>
<organism evidence="2 3">
    <name type="scientific">Pomacea canaliculata</name>
    <name type="common">Golden apple snail</name>
    <dbReference type="NCBI Taxonomy" id="400727"/>
    <lineage>
        <taxon>Eukaryota</taxon>
        <taxon>Metazoa</taxon>
        <taxon>Spiralia</taxon>
        <taxon>Lophotrochozoa</taxon>
        <taxon>Mollusca</taxon>
        <taxon>Gastropoda</taxon>
        <taxon>Caenogastropoda</taxon>
        <taxon>Architaenioglossa</taxon>
        <taxon>Ampullarioidea</taxon>
        <taxon>Ampullariidae</taxon>
        <taxon>Pomacea</taxon>
    </lineage>
</organism>
<feature type="region of interest" description="Disordered" evidence="1">
    <location>
        <begin position="341"/>
        <end position="360"/>
    </location>
</feature>
<dbReference type="STRING" id="400727.A0A2T7NBG4"/>